<evidence type="ECO:0000256" key="1">
    <source>
        <dbReference type="ARBA" id="ARBA00002074"/>
    </source>
</evidence>
<dbReference type="InterPro" id="IPR038005">
    <property type="entry name" value="RX-like_CC"/>
</dbReference>
<evidence type="ECO:0000313" key="12">
    <source>
        <dbReference type="Proteomes" id="UP000187609"/>
    </source>
</evidence>
<feature type="domain" description="NB-ARC" evidence="10">
    <location>
        <begin position="159"/>
        <end position="325"/>
    </location>
</feature>
<dbReference type="InterPro" id="IPR036388">
    <property type="entry name" value="WH-like_DNA-bd_sf"/>
</dbReference>
<dbReference type="InterPro" id="IPR027417">
    <property type="entry name" value="P-loop_NTPase"/>
</dbReference>
<keyword evidence="8" id="KW-0067">ATP-binding</keyword>
<dbReference type="CDD" id="cd14798">
    <property type="entry name" value="RX-CC_like"/>
    <property type="match status" value="1"/>
</dbReference>
<dbReference type="SUPFAM" id="SSF52058">
    <property type="entry name" value="L domain-like"/>
    <property type="match status" value="1"/>
</dbReference>
<evidence type="ECO:0000313" key="11">
    <source>
        <dbReference type="EMBL" id="OIT01546.1"/>
    </source>
</evidence>
<dbReference type="Gramene" id="OIT01546">
    <property type="protein sequence ID" value="OIT01546"/>
    <property type="gene ID" value="A4A49_17463"/>
</dbReference>
<dbReference type="GO" id="GO:0009626">
    <property type="term" value="P:plant-type hypersensitive response"/>
    <property type="evidence" value="ECO:0007669"/>
    <property type="project" value="UniProtKB-KW"/>
</dbReference>
<accession>A0A1J6IAE8</accession>
<evidence type="ECO:0000256" key="3">
    <source>
        <dbReference type="ARBA" id="ARBA00022614"/>
    </source>
</evidence>
<dbReference type="Gene3D" id="3.40.50.300">
    <property type="entry name" value="P-loop containing nucleotide triphosphate hydrolases"/>
    <property type="match status" value="1"/>
</dbReference>
<dbReference type="Gene3D" id="1.10.8.430">
    <property type="entry name" value="Helical domain of apoptotic protease-activating factors"/>
    <property type="match status" value="1"/>
</dbReference>
<evidence type="ECO:0000256" key="5">
    <source>
        <dbReference type="ARBA" id="ARBA00022737"/>
    </source>
</evidence>
<evidence type="ECO:0000256" key="7">
    <source>
        <dbReference type="ARBA" id="ARBA00022821"/>
    </source>
</evidence>
<evidence type="ECO:0000256" key="8">
    <source>
        <dbReference type="ARBA" id="ARBA00022840"/>
    </source>
</evidence>
<comment type="function">
    <text evidence="1">Confers resistance to late blight (Phytophthora infestans) races carrying the avirulence gene Avr1. Resistance proteins guard the plant against pathogens that contain an appropriate avirulence protein via an indirect interaction with this avirulence protein. That triggers a defense system including the hypersensitive response, which restricts the pathogen growth.</text>
</comment>
<dbReference type="InterPro" id="IPR002182">
    <property type="entry name" value="NB-ARC"/>
</dbReference>
<dbReference type="InterPro" id="IPR044974">
    <property type="entry name" value="Disease_R_plants"/>
</dbReference>
<comment type="caution">
    <text evidence="11">The sequence shown here is derived from an EMBL/GenBank/DDBJ whole genome shotgun (WGS) entry which is preliminary data.</text>
</comment>
<dbReference type="InterPro" id="IPR042197">
    <property type="entry name" value="Apaf_helical"/>
</dbReference>
<keyword evidence="4" id="KW-0381">Hypersensitive response</keyword>
<dbReference type="AlphaFoldDB" id="A0A1J6IAE8"/>
<dbReference type="GO" id="GO:0043531">
    <property type="term" value="F:ADP binding"/>
    <property type="evidence" value="ECO:0007669"/>
    <property type="project" value="InterPro"/>
</dbReference>
<keyword evidence="3" id="KW-0433">Leucine-rich repeat</keyword>
<evidence type="ECO:0000256" key="4">
    <source>
        <dbReference type="ARBA" id="ARBA00022667"/>
    </source>
</evidence>
<dbReference type="PRINTS" id="PR00364">
    <property type="entry name" value="DISEASERSIST"/>
</dbReference>
<keyword evidence="5" id="KW-0677">Repeat</keyword>
<dbReference type="OMA" id="WIAERCL"/>
<dbReference type="GO" id="GO:0005524">
    <property type="term" value="F:ATP binding"/>
    <property type="evidence" value="ECO:0007669"/>
    <property type="project" value="UniProtKB-KW"/>
</dbReference>
<protein>
    <submittedName>
        <fullName evidence="11">Late blight resistance protein -like r1a-6</fullName>
    </submittedName>
</protein>
<keyword evidence="9" id="KW-0175">Coiled coil</keyword>
<evidence type="ECO:0000259" key="10">
    <source>
        <dbReference type="Pfam" id="PF00931"/>
    </source>
</evidence>
<comment type="similarity">
    <text evidence="2">Belongs to the disease resistance NB-LRR family.</text>
</comment>
<dbReference type="Gene3D" id="1.10.10.10">
    <property type="entry name" value="Winged helix-like DNA-binding domain superfamily/Winged helix DNA-binding domain"/>
    <property type="match status" value="1"/>
</dbReference>
<reference evidence="11" key="1">
    <citation type="submission" date="2016-11" db="EMBL/GenBank/DDBJ databases">
        <title>The genome of Nicotiana attenuata.</title>
        <authorList>
            <person name="Xu S."/>
            <person name="Brockmoeller T."/>
            <person name="Gaquerel E."/>
            <person name="Navarro A."/>
            <person name="Kuhl H."/>
            <person name="Gase K."/>
            <person name="Ling Z."/>
            <person name="Zhou W."/>
            <person name="Kreitzer C."/>
            <person name="Stanke M."/>
            <person name="Tang H."/>
            <person name="Lyons E."/>
            <person name="Pandey P."/>
            <person name="Pandey S.P."/>
            <person name="Timmermann B."/>
            <person name="Baldwin I.T."/>
        </authorList>
    </citation>
    <scope>NUCLEOTIDE SEQUENCE [LARGE SCALE GENOMIC DNA]</scope>
    <source>
        <strain evidence="11">UT</strain>
    </source>
</reference>
<dbReference type="PANTHER" id="PTHR23155:SF1152">
    <property type="entry name" value="AAA+ ATPASE DOMAIN-CONTAINING PROTEIN"/>
    <property type="match status" value="1"/>
</dbReference>
<name>A0A1J6IAE8_NICAT</name>
<evidence type="ECO:0000256" key="6">
    <source>
        <dbReference type="ARBA" id="ARBA00022741"/>
    </source>
</evidence>
<dbReference type="InterPro" id="IPR032675">
    <property type="entry name" value="LRR_dom_sf"/>
</dbReference>
<dbReference type="Proteomes" id="UP000187609">
    <property type="component" value="Unassembled WGS sequence"/>
</dbReference>
<dbReference type="FunFam" id="3.40.50.300:FF:001091">
    <property type="entry name" value="Probable disease resistance protein At1g61300"/>
    <property type="match status" value="1"/>
</dbReference>
<keyword evidence="6" id="KW-0547">Nucleotide-binding</keyword>
<dbReference type="Gene3D" id="1.20.5.4130">
    <property type="match status" value="1"/>
</dbReference>
<dbReference type="SMR" id="A0A1J6IAE8"/>
<dbReference type="PANTHER" id="PTHR23155">
    <property type="entry name" value="DISEASE RESISTANCE PROTEIN RP"/>
    <property type="match status" value="1"/>
</dbReference>
<gene>
    <name evidence="11" type="primary">R1A-6_5</name>
    <name evidence="11" type="ORF">A4A49_17463</name>
</gene>
<feature type="coiled-coil region" evidence="9">
    <location>
        <begin position="98"/>
        <end position="132"/>
    </location>
</feature>
<keyword evidence="7" id="KW-0611">Plant defense</keyword>
<sequence length="723" mass="83082">MAYASVASLMRTMESVLASKSQIKSLVCDHREEFLALQKKVSLLEVCLKNFEKRYNSGKMTDSEEQIKGVANAVERIIQMRLTESVIAKDEMHKEEAHKRLRDSLNQVVEEIDRVQKEATKIQDKVKQASKESLVQDSSSREDIVKVKNKMVGRDYQRKSLLNDLTREFSSEPKVIPIVGMGGIGKTTLANEVFHDASAQHHFDVRAWATVSSQHNVKEIYISLLHWTVGEAFDKEDEADLADMLRKSLKGKRYLIVLDDIWKSKAWDDVRLCFPSENNGSRILLTTRDSEVACYAGTENPSLQMGFMDPDESWNLFKSTVLENEALPSRFETIGKKIIDKCQGLPLTIVVVAGLLSKSERTMEVWEHVAEDVKSFATNDPDEQCLRVLGLSYNHLSSDLKACLLYFVIFPEDTEISMNRLMRLWIAERCLVLVSKKNLDGTKVRSCKVHDLIYELCLREAERKNIFIMNDIVLDNWDLETAQSNDIVFDDELNPVPPKFHLGRHIMRPCKRSTDCDEIDHGSYKVLLTPGHHDLIRRKTDEDGDNILNRTRSILSFHHTSSPFTLKSDLIHFNLLRILDLAPMNIDFFPRQILCLIWLRYLVLCGDYDLPPEIGMLWNLHTVINVIGYKHREVTFPEQIWELMQLRQLRLHKFYLSNPPRESDDKESYLAFSNIHTISSLSPSSCTKEVIAGIRNVKKLVIYGHGNDYKIFQESKVEPCTCS</sequence>
<dbReference type="Gene3D" id="3.80.10.10">
    <property type="entry name" value="Ribonuclease Inhibitor"/>
    <property type="match status" value="1"/>
</dbReference>
<evidence type="ECO:0000256" key="9">
    <source>
        <dbReference type="SAM" id="Coils"/>
    </source>
</evidence>
<keyword evidence="12" id="KW-1185">Reference proteome</keyword>
<dbReference type="EMBL" id="MJEQ01037188">
    <property type="protein sequence ID" value="OIT01546.1"/>
    <property type="molecule type" value="Genomic_DNA"/>
</dbReference>
<evidence type="ECO:0000256" key="2">
    <source>
        <dbReference type="ARBA" id="ARBA00008894"/>
    </source>
</evidence>
<dbReference type="SUPFAM" id="SSF52540">
    <property type="entry name" value="P-loop containing nucleoside triphosphate hydrolases"/>
    <property type="match status" value="1"/>
</dbReference>
<dbReference type="GO" id="GO:0005737">
    <property type="term" value="C:cytoplasm"/>
    <property type="evidence" value="ECO:0007669"/>
    <property type="project" value="UniProtKB-SubCell"/>
</dbReference>
<proteinExistence type="inferred from homology"/>
<organism evidence="11 12">
    <name type="scientific">Nicotiana attenuata</name>
    <name type="common">Coyote tobacco</name>
    <dbReference type="NCBI Taxonomy" id="49451"/>
    <lineage>
        <taxon>Eukaryota</taxon>
        <taxon>Viridiplantae</taxon>
        <taxon>Streptophyta</taxon>
        <taxon>Embryophyta</taxon>
        <taxon>Tracheophyta</taxon>
        <taxon>Spermatophyta</taxon>
        <taxon>Magnoliopsida</taxon>
        <taxon>eudicotyledons</taxon>
        <taxon>Gunneridae</taxon>
        <taxon>Pentapetalae</taxon>
        <taxon>asterids</taxon>
        <taxon>lamiids</taxon>
        <taxon>Solanales</taxon>
        <taxon>Solanaceae</taxon>
        <taxon>Nicotianoideae</taxon>
        <taxon>Nicotianeae</taxon>
        <taxon>Nicotiana</taxon>
    </lineage>
</organism>
<dbReference type="Pfam" id="PF00931">
    <property type="entry name" value="NB-ARC"/>
    <property type="match status" value="1"/>
</dbReference>